<dbReference type="Gene3D" id="2.160.10.10">
    <property type="entry name" value="Hexapeptide repeat proteins"/>
    <property type="match status" value="1"/>
</dbReference>
<sequence>MTPDTSAESAGRRLGDLADVRLISIDGVAPQIDPSAFVAPGATLIGDVRIGPGSSIYYGCVLRADRNSITIGAGTNVQDSTVMHSDPGKPVVVGDRVSIGHRALVHGCIVGDDVLVGMSSTLLNECRIGSGSLVAAGAVVLEGTEVPERSLVAGIPGKVRRQLTDEDLLRVHANAQSYEEITALHRERGRLL</sequence>
<protein>
    <submittedName>
        <fullName evidence="1">Gamma carbonic anhydrase family protein</fullName>
    </submittedName>
</protein>
<keyword evidence="2" id="KW-1185">Reference proteome</keyword>
<dbReference type="InterPro" id="IPR047324">
    <property type="entry name" value="LbH_gamma_CA-like"/>
</dbReference>
<dbReference type="RefSeq" id="WP_236865935.1">
    <property type="nucleotide sequence ID" value="NZ_BAABAZ010000008.1"/>
</dbReference>
<proteinExistence type="predicted"/>
<dbReference type="InterPro" id="IPR001451">
    <property type="entry name" value="Hexapep"/>
</dbReference>
<accession>A0ABP8EMH9</accession>
<dbReference type="Proteomes" id="UP001501586">
    <property type="component" value="Unassembled WGS sequence"/>
</dbReference>
<reference evidence="2" key="1">
    <citation type="journal article" date="2019" name="Int. J. Syst. Evol. Microbiol.">
        <title>The Global Catalogue of Microorganisms (GCM) 10K type strain sequencing project: providing services to taxonomists for standard genome sequencing and annotation.</title>
        <authorList>
            <consortium name="The Broad Institute Genomics Platform"/>
            <consortium name="The Broad Institute Genome Sequencing Center for Infectious Disease"/>
            <person name="Wu L."/>
            <person name="Ma J."/>
        </authorList>
    </citation>
    <scope>NUCLEOTIDE SEQUENCE [LARGE SCALE GENOMIC DNA]</scope>
    <source>
        <strain evidence="2">JCM 17458</strain>
    </source>
</reference>
<dbReference type="PANTHER" id="PTHR13061">
    <property type="entry name" value="DYNACTIN SUBUNIT P25"/>
    <property type="match status" value="1"/>
</dbReference>
<dbReference type="EMBL" id="BAABAZ010000008">
    <property type="protein sequence ID" value="GAA4285152.1"/>
    <property type="molecule type" value="Genomic_DNA"/>
</dbReference>
<name>A0ABP8EMH9_9MICO</name>
<dbReference type="PANTHER" id="PTHR13061:SF29">
    <property type="entry name" value="GAMMA CARBONIC ANHYDRASE-LIKE 1, MITOCHONDRIAL-RELATED"/>
    <property type="match status" value="1"/>
</dbReference>
<dbReference type="SUPFAM" id="SSF51161">
    <property type="entry name" value="Trimeric LpxA-like enzymes"/>
    <property type="match status" value="1"/>
</dbReference>
<dbReference type="InterPro" id="IPR050484">
    <property type="entry name" value="Transf_Hexapept/Carb_Anhydrase"/>
</dbReference>
<organism evidence="1 2">
    <name type="scientific">Brevibacterium daeguense</name>
    <dbReference type="NCBI Taxonomy" id="909936"/>
    <lineage>
        <taxon>Bacteria</taxon>
        <taxon>Bacillati</taxon>
        <taxon>Actinomycetota</taxon>
        <taxon>Actinomycetes</taxon>
        <taxon>Micrococcales</taxon>
        <taxon>Brevibacteriaceae</taxon>
        <taxon>Brevibacterium</taxon>
    </lineage>
</organism>
<dbReference type="Pfam" id="PF00132">
    <property type="entry name" value="Hexapep"/>
    <property type="match status" value="1"/>
</dbReference>
<comment type="caution">
    <text evidence="1">The sequence shown here is derived from an EMBL/GenBank/DDBJ whole genome shotgun (WGS) entry which is preliminary data.</text>
</comment>
<evidence type="ECO:0000313" key="1">
    <source>
        <dbReference type="EMBL" id="GAA4285152.1"/>
    </source>
</evidence>
<evidence type="ECO:0000313" key="2">
    <source>
        <dbReference type="Proteomes" id="UP001501586"/>
    </source>
</evidence>
<dbReference type="CDD" id="cd04645">
    <property type="entry name" value="LbH_gamma_CA_like"/>
    <property type="match status" value="1"/>
</dbReference>
<dbReference type="InterPro" id="IPR011004">
    <property type="entry name" value="Trimer_LpxA-like_sf"/>
</dbReference>
<gene>
    <name evidence="1" type="ORF">GCM10022261_26830</name>
</gene>